<sequence length="63" mass="6885">MSGSLYERAKNHLSCQVVATSTHLPAVVLSKETCPAAWVSIAVSISPHSTKRHYKEGSPRYES</sequence>
<gene>
    <name evidence="1" type="ORF">E2C01_055334</name>
</gene>
<name>A0A5B7GV01_PORTR</name>
<proteinExistence type="predicted"/>
<reference evidence="1 2" key="1">
    <citation type="submission" date="2019-05" db="EMBL/GenBank/DDBJ databases">
        <title>Another draft genome of Portunus trituberculatus and its Hox gene families provides insights of decapod evolution.</title>
        <authorList>
            <person name="Jeong J.-H."/>
            <person name="Song I."/>
            <person name="Kim S."/>
            <person name="Choi T."/>
            <person name="Kim D."/>
            <person name="Ryu S."/>
            <person name="Kim W."/>
        </authorList>
    </citation>
    <scope>NUCLEOTIDE SEQUENCE [LARGE SCALE GENOMIC DNA]</scope>
    <source>
        <tissue evidence="1">Muscle</tissue>
    </source>
</reference>
<dbReference type="EMBL" id="VSRR010018352">
    <property type="protein sequence ID" value="MPC61265.1"/>
    <property type="molecule type" value="Genomic_DNA"/>
</dbReference>
<dbReference type="Proteomes" id="UP000324222">
    <property type="component" value="Unassembled WGS sequence"/>
</dbReference>
<evidence type="ECO:0000313" key="1">
    <source>
        <dbReference type="EMBL" id="MPC61265.1"/>
    </source>
</evidence>
<evidence type="ECO:0000313" key="2">
    <source>
        <dbReference type="Proteomes" id="UP000324222"/>
    </source>
</evidence>
<dbReference type="AlphaFoldDB" id="A0A5B7GV01"/>
<protein>
    <submittedName>
        <fullName evidence="1">Uncharacterized protein</fullName>
    </submittedName>
</protein>
<accession>A0A5B7GV01</accession>
<comment type="caution">
    <text evidence="1">The sequence shown here is derived from an EMBL/GenBank/DDBJ whole genome shotgun (WGS) entry which is preliminary data.</text>
</comment>
<keyword evidence="2" id="KW-1185">Reference proteome</keyword>
<organism evidence="1 2">
    <name type="scientific">Portunus trituberculatus</name>
    <name type="common">Swimming crab</name>
    <name type="synonym">Neptunus trituberculatus</name>
    <dbReference type="NCBI Taxonomy" id="210409"/>
    <lineage>
        <taxon>Eukaryota</taxon>
        <taxon>Metazoa</taxon>
        <taxon>Ecdysozoa</taxon>
        <taxon>Arthropoda</taxon>
        <taxon>Crustacea</taxon>
        <taxon>Multicrustacea</taxon>
        <taxon>Malacostraca</taxon>
        <taxon>Eumalacostraca</taxon>
        <taxon>Eucarida</taxon>
        <taxon>Decapoda</taxon>
        <taxon>Pleocyemata</taxon>
        <taxon>Brachyura</taxon>
        <taxon>Eubrachyura</taxon>
        <taxon>Portunoidea</taxon>
        <taxon>Portunidae</taxon>
        <taxon>Portuninae</taxon>
        <taxon>Portunus</taxon>
    </lineage>
</organism>